<reference evidence="3 6" key="2">
    <citation type="journal article" date="2019" name="Emerg. Microbes Infect.">
        <title>Comprehensive subspecies identification of 175 nontuberculous mycobacteria species based on 7547 genomic profiles.</title>
        <authorList>
            <person name="Matsumoto Y."/>
            <person name="Kinjo T."/>
            <person name="Motooka D."/>
            <person name="Nabeya D."/>
            <person name="Jung N."/>
            <person name="Uechi K."/>
            <person name="Horii T."/>
            <person name="Iida T."/>
            <person name="Fujita J."/>
            <person name="Nakamura S."/>
        </authorList>
    </citation>
    <scope>NUCLEOTIDE SEQUENCE [LARGE SCALE GENOMIC DNA]</scope>
    <source>
        <strain evidence="3 6">JCM 12687</strain>
    </source>
</reference>
<dbReference type="Gene3D" id="3.30.1200.10">
    <property type="entry name" value="YggU-like"/>
    <property type="match status" value="1"/>
</dbReference>
<gene>
    <name evidence="4" type="ORF">BST20_10355</name>
    <name evidence="3" type="ORF">MBRA_24910</name>
</gene>
<comment type="similarity">
    <text evidence="1 2">Belongs to the UPF0235 family.</text>
</comment>
<dbReference type="RefSeq" id="WP_083131359.1">
    <property type="nucleotide sequence ID" value="NZ_AP022606.1"/>
</dbReference>
<reference evidence="4 5" key="1">
    <citation type="submission" date="2016-12" db="EMBL/GenBank/DDBJ databases">
        <title>The new phylogeny of genus Mycobacterium.</title>
        <authorList>
            <person name="Tortoli E."/>
            <person name="Trovato A."/>
            <person name="Cirillo D.M."/>
        </authorList>
    </citation>
    <scope>NUCLEOTIDE SEQUENCE [LARGE SCALE GENOMIC DNA]</scope>
    <source>
        <strain evidence="4 5">DSM 44624</strain>
    </source>
</reference>
<dbReference type="Proteomes" id="UP000192441">
    <property type="component" value="Unassembled WGS sequence"/>
</dbReference>
<dbReference type="InterPro" id="IPR036591">
    <property type="entry name" value="YggU-like_sf"/>
</dbReference>
<evidence type="ECO:0000256" key="2">
    <source>
        <dbReference type="HAMAP-Rule" id="MF_00634"/>
    </source>
</evidence>
<dbReference type="Proteomes" id="UP000467379">
    <property type="component" value="Chromosome"/>
</dbReference>
<organism evidence="4 5">
    <name type="scientific">Mycobacterium branderi</name>
    <dbReference type="NCBI Taxonomy" id="43348"/>
    <lineage>
        <taxon>Bacteria</taxon>
        <taxon>Bacillati</taxon>
        <taxon>Actinomycetota</taxon>
        <taxon>Actinomycetes</taxon>
        <taxon>Mycobacteriales</taxon>
        <taxon>Mycobacteriaceae</taxon>
        <taxon>Mycobacterium</taxon>
    </lineage>
</organism>
<dbReference type="InterPro" id="IPR003746">
    <property type="entry name" value="DUF167"/>
</dbReference>
<evidence type="ECO:0000313" key="6">
    <source>
        <dbReference type="Proteomes" id="UP000467379"/>
    </source>
</evidence>
<dbReference type="SUPFAM" id="SSF69786">
    <property type="entry name" value="YggU-like"/>
    <property type="match status" value="1"/>
</dbReference>
<dbReference type="SMART" id="SM01152">
    <property type="entry name" value="DUF167"/>
    <property type="match status" value="1"/>
</dbReference>
<keyword evidence="6" id="KW-1185">Reference proteome</keyword>
<dbReference type="OrthoDB" id="9801878at2"/>
<dbReference type="Pfam" id="PF02594">
    <property type="entry name" value="DUF167"/>
    <property type="match status" value="1"/>
</dbReference>
<accession>A0A7I7W411</accession>
<protein>
    <recommendedName>
        <fullName evidence="2">UPF0235 protein BST20_10355</fullName>
    </recommendedName>
</protein>
<dbReference type="PANTHER" id="PTHR13420">
    <property type="entry name" value="UPF0235 PROTEIN C15ORF40"/>
    <property type="match status" value="1"/>
</dbReference>
<dbReference type="PANTHER" id="PTHR13420:SF7">
    <property type="entry name" value="UPF0235 PROTEIN C15ORF40"/>
    <property type="match status" value="1"/>
</dbReference>
<dbReference type="NCBIfam" id="TIGR00251">
    <property type="entry name" value="DUF167 family protein"/>
    <property type="match status" value="1"/>
</dbReference>
<dbReference type="HAMAP" id="MF_00634">
    <property type="entry name" value="UPF0235"/>
    <property type="match status" value="1"/>
</dbReference>
<evidence type="ECO:0000313" key="3">
    <source>
        <dbReference type="EMBL" id="BBZ12296.1"/>
    </source>
</evidence>
<evidence type="ECO:0000256" key="1">
    <source>
        <dbReference type="ARBA" id="ARBA00010364"/>
    </source>
</evidence>
<dbReference type="GO" id="GO:0005737">
    <property type="term" value="C:cytoplasm"/>
    <property type="evidence" value="ECO:0007669"/>
    <property type="project" value="TreeGrafter"/>
</dbReference>
<dbReference type="EMBL" id="MVHM01000004">
    <property type="protein sequence ID" value="ORA38935.1"/>
    <property type="molecule type" value="Genomic_DNA"/>
</dbReference>
<proteinExistence type="inferred from homology"/>
<evidence type="ECO:0000313" key="4">
    <source>
        <dbReference type="EMBL" id="ORA38935.1"/>
    </source>
</evidence>
<name>A0A7I7W411_9MYCO</name>
<reference evidence="3" key="3">
    <citation type="submission" date="2020-02" db="EMBL/GenBank/DDBJ databases">
        <authorList>
            <person name="Matsumoto Y."/>
            <person name="Motooka D."/>
            <person name="Nakamura S."/>
        </authorList>
    </citation>
    <scope>NUCLEOTIDE SEQUENCE</scope>
    <source>
        <strain evidence="3">JCM 12687</strain>
    </source>
</reference>
<dbReference type="AlphaFoldDB" id="A0A7I7W411"/>
<evidence type="ECO:0000313" key="5">
    <source>
        <dbReference type="Proteomes" id="UP000192441"/>
    </source>
</evidence>
<sequence length="76" mass="8425">MTDSIVVKVKPSSRKGPLVEVGPDGQMTIYVREPAVDGRANDAVIRLLAAHLQLPRSRVELVSGAMSRLKRFEVRR</sequence>
<dbReference type="EMBL" id="AP022606">
    <property type="protein sequence ID" value="BBZ12296.1"/>
    <property type="molecule type" value="Genomic_DNA"/>
</dbReference>